<dbReference type="KEGG" id="daur:Daura_24375"/>
<dbReference type="AlphaFoldDB" id="A0A9Q9MH42"/>
<dbReference type="Proteomes" id="UP001058003">
    <property type="component" value="Chromosome"/>
</dbReference>
<name>A0A9Q9MH42_9ACTN</name>
<keyword evidence="2" id="KW-1185">Reference proteome</keyword>
<gene>
    <name evidence="1" type="ORF">Daura_24375</name>
</gene>
<sequence>MGAKTAVVAYPSTGHSVVDWLAFAVWDDGRLVRSLSLAPDHGVIEDLGDPLPYWRGEHPVDPHPDPYPLPFHPLDLGERALVELFGFYAEGLLSGDAPEPPVDAWEVELPGFRWRDGEDG</sequence>
<evidence type="ECO:0000313" key="2">
    <source>
        <dbReference type="Proteomes" id="UP001058003"/>
    </source>
</evidence>
<proteinExistence type="predicted"/>
<dbReference type="EMBL" id="CP073767">
    <property type="protein sequence ID" value="UWZ59018.1"/>
    <property type="molecule type" value="Genomic_DNA"/>
</dbReference>
<evidence type="ECO:0000313" key="1">
    <source>
        <dbReference type="EMBL" id="UWZ59018.1"/>
    </source>
</evidence>
<dbReference type="Pfam" id="PF21997">
    <property type="entry name" value="DUF6928"/>
    <property type="match status" value="1"/>
</dbReference>
<dbReference type="InterPro" id="IPR053847">
    <property type="entry name" value="DUF6928"/>
</dbReference>
<protein>
    <submittedName>
        <fullName evidence="1">Uncharacterized protein</fullName>
    </submittedName>
</protein>
<organism evidence="1 2">
    <name type="scientific">Dactylosporangium aurantiacum</name>
    <dbReference type="NCBI Taxonomy" id="35754"/>
    <lineage>
        <taxon>Bacteria</taxon>
        <taxon>Bacillati</taxon>
        <taxon>Actinomycetota</taxon>
        <taxon>Actinomycetes</taxon>
        <taxon>Micromonosporales</taxon>
        <taxon>Micromonosporaceae</taxon>
        <taxon>Dactylosporangium</taxon>
    </lineage>
</organism>
<accession>A0A9Q9MH42</accession>
<reference evidence="1" key="1">
    <citation type="submission" date="2021-04" db="EMBL/GenBank/DDBJ databases">
        <title>Dactylosporangium aurantiacum NRRL B-8018 full assembly.</title>
        <authorList>
            <person name="Hartkoorn R.C."/>
            <person name="Beaudoing E."/>
            <person name="Hot D."/>
        </authorList>
    </citation>
    <scope>NUCLEOTIDE SEQUENCE</scope>
    <source>
        <strain evidence="1">NRRL B-8018</strain>
    </source>
</reference>
<dbReference type="RefSeq" id="WP_052387409.1">
    <property type="nucleotide sequence ID" value="NZ_CP073767.1"/>
</dbReference>